<dbReference type="Proteomes" id="UP001232117">
    <property type="component" value="Chromosome"/>
</dbReference>
<dbReference type="Pfam" id="PF11751">
    <property type="entry name" value="PorP_SprF"/>
    <property type="match status" value="1"/>
</dbReference>
<evidence type="ECO:0000313" key="2">
    <source>
        <dbReference type="Proteomes" id="UP001232117"/>
    </source>
</evidence>
<name>A0ABY8N400_9FLAO</name>
<organism evidence="1 2">
    <name type="scientific">Flavobacterium keumense</name>
    <dbReference type="NCBI Taxonomy" id="1306518"/>
    <lineage>
        <taxon>Bacteria</taxon>
        <taxon>Pseudomonadati</taxon>
        <taxon>Bacteroidota</taxon>
        <taxon>Flavobacteriia</taxon>
        <taxon>Flavobacteriales</taxon>
        <taxon>Flavobacteriaceae</taxon>
        <taxon>Flavobacterium</taxon>
    </lineage>
</organism>
<dbReference type="RefSeq" id="WP_264532892.1">
    <property type="nucleotide sequence ID" value="NZ_CP092332.1"/>
</dbReference>
<accession>A0ABY8N400</accession>
<proteinExistence type="predicted"/>
<dbReference type="InterPro" id="IPR019861">
    <property type="entry name" value="PorP/SprF_Bacteroidetes"/>
</dbReference>
<protein>
    <submittedName>
        <fullName evidence="1">PorP/SprF family type IX secretion system membrane protein</fullName>
    </submittedName>
</protein>
<evidence type="ECO:0000313" key="1">
    <source>
        <dbReference type="EMBL" id="WGK94382.1"/>
    </source>
</evidence>
<keyword evidence="2" id="KW-1185">Reference proteome</keyword>
<reference evidence="1 2" key="1">
    <citation type="submission" date="2023-06" db="EMBL/GenBank/DDBJ databases">
        <title>Complete Genome Sequence of Flavobacterium keumense K3R-10.</title>
        <authorList>
            <person name="Jeong H."/>
            <person name="Jhang S.Y."/>
            <person name="Kim J.N."/>
        </authorList>
    </citation>
    <scope>NUCLEOTIDE SEQUENCE [LARGE SCALE GENOMIC DNA]</scope>
    <source>
        <strain evidence="1 2">K3R-10</strain>
    </source>
</reference>
<sequence length="294" mass="33196">MKKIKDILLVGTSLLFCIAIYSQEQNIFTRYRYHMNIINPAYVGVDGQTLLTSSLRRQWTGVPNGPESQYISFGTPLANNLAIGLSLENNKTFIEKQGFFGLDISYKLQISRNTDMYFGIKAVADFYEVNFSGLNTYNVFVDPSIQSISRFSPNIGVGTLLKGEGWYATFSVPRVFDLAKVKEKEGVALVYTDLPQMYIGAGMDFDISDNLMLKPSLNWNYIQKSPSILNLTTMFSFNDKFEIGANYSTDNKYAALTTLKVSNRFVFGYAYEMSTIAALARSKNTNEILLQFKF</sequence>
<gene>
    <name evidence="1" type="ORF">MG292_09900</name>
</gene>
<dbReference type="NCBIfam" id="TIGR03519">
    <property type="entry name" value="T9SS_PorP_fam"/>
    <property type="match status" value="1"/>
</dbReference>
<dbReference type="EMBL" id="CP092332">
    <property type="protein sequence ID" value="WGK94382.1"/>
    <property type="molecule type" value="Genomic_DNA"/>
</dbReference>